<dbReference type="InterPro" id="IPR018723">
    <property type="entry name" value="DUF2254_membrane"/>
</dbReference>
<dbReference type="Pfam" id="PF10011">
    <property type="entry name" value="DUF2254"/>
    <property type="match status" value="1"/>
</dbReference>
<organism evidence="2 3">
    <name type="scientific">Sanguibacter suaedae</name>
    <dbReference type="NCBI Taxonomy" id="2795737"/>
    <lineage>
        <taxon>Bacteria</taxon>
        <taxon>Bacillati</taxon>
        <taxon>Actinomycetota</taxon>
        <taxon>Actinomycetes</taxon>
        <taxon>Micrococcales</taxon>
        <taxon>Sanguibacteraceae</taxon>
        <taxon>Sanguibacter</taxon>
    </lineage>
</organism>
<proteinExistence type="predicted"/>
<dbReference type="RefSeq" id="WP_198733863.1">
    <property type="nucleotide sequence ID" value="NZ_JAEINH010000007.1"/>
</dbReference>
<feature type="transmembrane region" description="Helical" evidence="1">
    <location>
        <begin position="54"/>
        <end position="77"/>
    </location>
</feature>
<sequence length="438" mass="47067">MERGRAELWTWPAAAAVAAALTVPLLTHIEAPAGSVLARIVWPGDVAAAASLMQTVATAAMSIVSLTFSLTVVALQLASQQFSPRLLRDFTRDRVTKAVLAVLVATFVFAVLVLRSLREEDDVPVLAVGVTILLAFGSLAAVLGFITHITRKLRVDTMMLTVHGEARAAIRAFYPAYGSGAARSPGAAEQIDGAWTLLPARSSGFVRSVSVDDLVSAAVEHDCLVRVVARPGDHVVQGTLLAAVRLGAGHDAPEDLSRRVVGAVALGYERTVEQDAAFGFRQLVDIAVRALSPGVNDPVTAMHCLGHLTDLLVELTGRRLGPTLHEDDEGRGRAVVEDRDLRYYLDLACGQVRRYGRQEPTVLVGLLRMLRDVGLATRDDEQRAEVLHQVGLVLDVVPDAYLPVEREQLGQVAEQVRAAVRQDPLAAFLDRSGETRSV</sequence>
<keyword evidence="1" id="KW-0472">Membrane</keyword>
<evidence type="ECO:0000313" key="3">
    <source>
        <dbReference type="Proteomes" id="UP000602087"/>
    </source>
</evidence>
<evidence type="ECO:0000313" key="2">
    <source>
        <dbReference type="EMBL" id="MBI9115295.1"/>
    </source>
</evidence>
<accession>A0A934IAR9</accession>
<dbReference type="EMBL" id="JAEINH010000007">
    <property type="protein sequence ID" value="MBI9115295.1"/>
    <property type="molecule type" value="Genomic_DNA"/>
</dbReference>
<evidence type="ECO:0000256" key="1">
    <source>
        <dbReference type="SAM" id="Phobius"/>
    </source>
</evidence>
<feature type="transmembrane region" description="Helical" evidence="1">
    <location>
        <begin position="123"/>
        <end position="149"/>
    </location>
</feature>
<keyword evidence="1" id="KW-1133">Transmembrane helix</keyword>
<keyword evidence="3" id="KW-1185">Reference proteome</keyword>
<dbReference type="Proteomes" id="UP000602087">
    <property type="component" value="Unassembled WGS sequence"/>
</dbReference>
<feature type="transmembrane region" description="Helical" evidence="1">
    <location>
        <begin position="98"/>
        <end position="117"/>
    </location>
</feature>
<keyword evidence="1" id="KW-0812">Transmembrane</keyword>
<protein>
    <submittedName>
        <fullName evidence="2">DUF2254 domain-containing protein</fullName>
    </submittedName>
</protein>
<gene>
    <name evidence="2" type="ORF">JAV76_09760</name>
</gene>
<reference evidence="2" key="1">
    <citation type="submission" date="2020-12" db="EMBL/GenBank/DDBJ databases">
        <title>Sanguibacter suaedae sp. nov., isolated from Suaeda aralocaspica.</title>
        <authorList>
            <person name="Ma Q."/>
        </authorList>
    </citation>
    <scope>NUCLEOTIDE SEQUENCE</scope>
    <source>
        <strain evidence="2">YZGR15</strain>
    </source>
</reference>
<dbReference type="AlphaFoldDB" id="A0A934IAR9"/>
<name>A0A934IAR9_9MICO</name>
<comment type="caution">
    <text evidence="2">The sequence shown here is derived from an EMBL/GenBank/DDBJ whole genome shotgun (WGS) entry which is preliminary data.</text>
</comment>